<dbReference type="Gene3D" id="1.10.443.10">
    <property type="entry name" value="Intergrase catalytic core"/>
    <property type="match status" value="1"/>
</dbReference>
<protein>
    <submittedName>
        <fullName evidence="5">Site-specific integrase</fullName>
    </submittedName>
</protein>
<dbReference type="Pfam" id="PF17293">
    <property type="entry name" value="Arm-DNA-bind_5"/>
    <property type="match status" value="1"/>
</dbReference>
<evidence type="ECO:0000259" key="4">
    <source>
        <dbReference type="PROSITE" id="PS51898"/>
    </source>
</evidence>
<organism evidence="5 6">
    <name type="scientific">Flavobacterium sediminilitoris</name>
    <dbReference type="NCBI Taxonomy" id="2024526"/>
    <lineage>
        <taxon>Bacteria</taxon>
        <taxon>Pseudomonadati</taxon>
        <taxon>Bacteroidota</taxon>
        <taxon>Flavobacteriia</taxon>
        <taxon>Flavobacteriales</taxon>
        <taxon>Flavobacteriaceae</taxon>
        <taxon>Flavobacterium</taxon>
    </lineage>
</organism>
<dbReference type="CDD" id="cd01185">
    <property type="entry name" value="INTN1_C_like"/>
    <property type="match status" value="1"/>
</dbReference>
<dbReference type="InterPro" id="IPR010998">
    <property type="entry name" value="Integrase_recombinase_N"/>
</dbReference>
<keyword evidence="6" id="KW-1185">Reference proteome</keyword>
<dbReference type="Gene3D" id="1.10.150.130">
    <property type="match status" value="1"/>
</dbReference>
<dbReference type="EMBL" id="CP090145">
    <property type="protein sequence ID" value="UOX32389.1"/>
    <property type="molecule type" value="Genomic_DNA"/>
</dbReference>
<reference evidence="5" key="1">
    <citation type="submission" date="2021-12" db="EMBL/GenBank/DDBJ databases">
        <authorList>
            <person name="Cha I.-T."/>
            <person name="Lee K.-E."/>
            <person name="Park S.-J."/>
        </authorList>
    </citation>
    <scope>NUCLEOTIDE SEQUENCE</scope>
    <source>
        <strain evidence="5">YSM-43</strain>
    </source>
</reference>
<dbReference type="InterPro" id="IPR002104">
    <property type="entry name" value="Integrase_catalytic"/>
</dbReference>
<dbReference type="RefSeq" id="WP_246915065.1">
    <property type="nucleotide sequence ID" value="NZ_CP090145.1"/>
</dbReference>
<dbReference type="InterPro" id="IPR050090">
    <property type="entry name" value="Tyrosine_recombinase_XerCD"/>
</dbReference>
<evidence type="ECO:0000256" key="1">
    <source>
        <dbReference type="ARBA" id="ARBA00008857"/>
    </source>
</evidence>
<evidence type="ECO:0000313" key="6">
    <source>
        <dbReference type="Proteomes" id="UP000830454"/>
    </source>
</evidence>
<dbReference type="InterPro" id="IPR011010">
    <property type="entry name" value="DNA_brk_join_enz"/>
</dbReference>
<comment type="similarity">
    <text evidence="1">Belongs to the 'phage' integrase family.</text>
</comment>
<keyword evidence="2" id="KW-0238">DNA-binding</keyword>
<dbReference type="SUPFAM" id="SSF56349">
    <property type="entry name" value="DNA breaking-rejoining enzymes"/>
    <property type="match status" value="1"/>
</dbReference>
<name>A0ABY4HKK5_9FLAO</name>
<dbReference type="InterPro" id="IPR013762">
    <property type="entry name" value="Integrase-like_cat_sf"/>
</dbReference>
<reference evidence="5" key="2">
    <citation type="submission" date="2022-04" db="EMBL/GenBank/DDBJ databases">
        <title>Complete Genome Sequence of Flavobacterium sediminilitoris YSM-43, Isolated from a Tidal Sediment.</title>
        <authorList>
            <person name="Lee P.A."/>
        </authorList>
    </citation>
    <scope>NUCLEOTIDE SEQUENCE</scope>
    <source>
        <strain evidence="5">YSM-43</strain>
    </source>
</reference>
<evidence type="ECO:0000256" key="2">
    <source>
        <dbReference type="ARBA" id="ARBA00023125"/>
    </source>
</evidence>
<dbReference type="InterPro" id="IPR025269">
    <property type="entry name" value="SAM-like_dom"/>
</dbReference>
<dbReference type="Pfam" id="PF00589">
    <property type="entry name" value="Phage_integrase"/>
    <property type="match status" value="1"/>
</dbReference>
<sequence>MKNSFSVKAILRKEQPRKDGTGRCPIYFQIIYRGGKTKTPSGKLIHPSQWDEKKKCPKDSLLKNVLMKEESRIYKILLEMENNDEVFTKETILKKIKGEDKIIINNDFYFHFDEVLNKKFAIENIAIGTQNHYKNLRNKLKMFRPKLTLDEIDKIFIEDFMYFLKVDLEIGNSGINNHIKNFKAVLNLLIDAKKITESPTKKIKKLHEEPRKNFLNPDDLERLRNADLKLGNLTKGLEYTRDLFLFSCYTGLRDCDIKVLKKKDIIDNKEIIKRQIKTKTEVTIPFNNYWLKILKKYGFDKKKDDDLVFELKSNAVLNRHLKIIGKIAKIKNKINFHDGRHTFGSILALQGFPINYISVAMGHRSIKTTQIYMNTDKDTLSKLMKNVKF</sequence>
<keyword evidence="3" id="KW-0233">DNA recombination</keyword>
<dbReference type="Proteomes" id="UP000830454">
    <property type="component" value="Chromosome"/>
</dbReference>
<evidence type="ECO:0000313" key="5">
    <source>
        <dbReference type="EMBL" id="UOX32389.1"/>
    </source>
</evidence>
<dbReference type="PANTHER" id="PTHR30349:SF64">
    <property type="entry name" value="PROPHAGE INTEGRASE INTD-RELATED"/>
    <property type="match status" value="1"/>
</dbReference>
<dbReference type="InterPro" id="IPR035386">
    <property type="entry name" value="Arm-DNA-bind_5"/>
</dbReference>
<feature type="domain" description="Tyr recombinase" evidence="4">
    <location>
        <begin position="210"/>
        <end position="385"/>
    </location>
</feature>
<dbReference type="PANTHER" id="PTHR30349">
    <property type="entry name" value="PHAGE INTEGRASE-RELATED"/>
    <property type="match status" value="1"/>
</dbReference>
<dbReference type="PROSITE" id="PS51898">
    <property type="entry name" value="TYR_RECOMBINASE"/>
    <property type="match status" value="1"/>
</dbReference>
<evidence type="ECO:0000256" key="3">
    <source>
        <dbReference type="ARBA" id="ARBA00023172"/>
    </source>
</evidence>
<proteinExistence type="inferred from homology"/>
<gene>
    <name evidence="5" type="ORF">LXD69_10025</name>
</gene>
<dbReference type="Pfam" id="PF13102">
    <property type="entry name" value="Phage_int_SAM_5"/>
    <property type="match status" value="1"/>
</dbReference>
<accession>A0ABY4HKK5</accession>